<evidence type="ECO:0000256" key="2">
    <source>
        <dbReference type="ARBA" id="ARBA00022679"/>
    </source>
</evidence>
<reference evidence="6" key="1">
    <citation type="journal article" date="2021" name="ISME J.">
        <title>Evolutionary origin and ecological implication of a unique nif island in free-living Bradyrhizobium lineages.</title>
        <authorList>
            <person name="Tao J."/>
        </authorList>
    </citation>
    <scope>NUCLEOTIDE SEQUENCE [LARGE SCALE GENOMIC DNA]</scope>
    <source>
        <strain evidence="6">SZCCT0094</strain>
    </source>
</reference>
<dbReference type="InterPro" id="IPR001537">
    <property type="entry name" value="SpoU_MeTrfase"/>
</dbReference>
<evidence type="ECO:0000259" key="4">
    <source>
        <dbReference type="SMART" id="SM00967"/>
    </source>
</evidence>
<dbReference type="InterPro" id="IPR013123">
    <property type="entry name" value="SpoU_subst-bd"/>
</dbReference>
<dbReference type="PANTHER" id="PTHR46429">
    <property type="entry name" value="23S RRNA (GUANOSINE-2'-O-)-METHYLTRANSFERASE RLMB"/>
    <property type="match status" value="1"/>
</dbReference>
<accession>A0ABS5GDW6</accession>
<proteinExistence type="predicted"/>
<feature type="region of interest" description="Disordered" evidence="3">
    <location>
        <begin position="1"/>
        <end position="41"/>
    </location>
</feature>
<dbReference type="NCBIfam" id="TIGR00186">
    <property type="entry name" value="rRNA_methyl_3"/>
    <property type="match status" value="1"/>
</dbReference>
<evidence type="ECO:0000313" key="6">
    <source>
        <dbReference type="Proteomes" id="UP001314635"/>
    </source>
</evidence>
<dbReference type="Gene3D" id="3.30.1330.30">
    <property type="match status" value="1"/>
</dbReference>
<dbReference type="InterPro" id="IPR029064">
    <property type="entry name" value="Ribosomal_eL30-like_sf"/>
</dbReference>
<protein>
    <submittedName>
        <fullName evidence="5">23S rRNA (Guanosine(2251)-2'-O)-methyltransferase RlmB</fullName>
    </submittedName>
</protein>
<dbReference type="Pfam" id="PF08032">
    <property type="entry name" value="SpoU_sub_bind"/>
    <property type="match status" value="1"/>
</dbReference>
<dbReference type="Pfam" id="PF00588">
    <property type="entry name" value="SpoU_methylase"/>
    <property type="match status" value="1"/>
</dbReference>
<evidence type="ECO:0000256" key="1">
    <source>
        <dbReference type="ARBA" id="ARBA00022603"/>
    </source>
</evidence>
<comment type="caution">
    <text evidence="5">The sequence shown here is derived from an EMBL/GenBank/DDBJ whole genome shotgun (WGS) entry which is preliminary data.</text>
</comment>
<sequence length="280" mass="30099">MSDRDRKPPFPRQGGKSSGKFAGKPRKFERPQPWRDREQGSDGPVILYGWHTVTLALGNPKRRIRKLYLTENAARRLADERIETRVTPEIVRPSQIDQRLGPDAVHQGLLAEADPLPSPDIDTLAAEGMILVLDQITDPHNVGAILRSAAAFDVKAIVTTARHSPEATGVLAKSASGALELVPIIAVQNLARALTRLDERGFQTVGLDSAGPTDIAAVALREPLALVLGAEGKGLRQLTRETCSVVARLDMPGAIKSLNVSNAAVLALYIGASRLGLMPK</sequence>
<gene>
    <name evidence="5" type="primary">rlmB</name>
    <name evidence="5" type="ORF">JQ619_27620</name>
</gene>
<organism evidence="5 6">
    <name type="scientific">Bradyrhizobium denitrificans</name>
    <dbReference type="NCBI Taxonomy" id="2734912"/>
    <lineage>
        <taxon>Bacteria</taxon>
        <taxon>Pseudomonadati</taxon>
        <taxon>Pseudomonadota</taxon>
        <taxon>Alphaproteobacteria</taxon>
        <taxon>Hyphomicrobiales</taxon>
        <taxon>Nitrobacteraceae</taxon>
        <taxon>Bradyrhizobium</taxon>
    </lineage>
</organism>
<feature type="domain" description="RNA 2-O ribose methyltransferase substrate binding" evidence="4">
    <location>
        <begin position="46"/>
        <end position="119"/>
    </location>
</feature>
<dbReference type="InterPro" id="IPR004441">
    <property type="entry name" value="rRNA_MeTrfase_TrmH"/>
</dbReference>
<keyword evidence="6" id="KW-1185">Reference proteome</keyword>
<name>A0ABS5GDW6_9BRAD</name>
<keyword evidence="1" id="KW-0489">Methyltransferase</keyword>
<dbReference type="SUPFAM" id="SSF55315">
    <property type="entry name" value="L30e-like"/>
    <property type="match status" value="1"/>
</dbReference>
<keyword evidence="2" id="KW-0808">Transferase</keyword>
<dbReference type="InterPro" id="IPR029028">
    <property type="entry name" value="Alpha/beta_knot_MTases"/>
</dbReference>
<dbReference type="SUPFAM" id="SSF75217">
    <property type="entry name" value="alpha/beta knot"/>
    <property type="match status" value="1"/>
</dbReference>
<dbReference type="RefSeq" id="WP_172237663.1">
    <property type="nucleotide sequence ID" value="NZ_JABFDP010000017.1"/>
</dbReference>
<evidence type="ECO:0000256" key="3">
    <source>
        <dbReference type="SAM" id="MobiDB-lite"/>
    </source>
</evidence>
<dbReference type="Proteomes" id="UP001314635">
    <property type="component" value="Unassembled WGS sequence"/>
</dbReference>
<dbReference type="SMART" id="SM00967">
    <property type="entry name" value="SpoU_sub_bind"/>
    <property type="match status" value="1"/>
</dbReference>
<dbReference type="Gene3D" id="3.40.1280.10">
    <property type="match status" value="1"/>
</dbReference>
<dbReference type="PANTHER" id="PTHR46429:SF1">
    <property type="entry name" value="23S RRNA (GUANOSINE-2'-O-)-METHYLTRANSFERASE RLMB"/>
    <property type="match status" value="1"/>
</dbReference>
<dbReference type="EMBL" id="JAFCLK010000030">
    <property type="protein sequence ID" value="MBR1139533.1"/>
    <property type="molecule type" value="Genomic_DNA"/>
</dbReference>
<dbReference type="CDD" id="cd18103">
    <property type="entry name" value="SpoU-like_RlmB"/>
    <property type="match status" value="1"/>
</dbReference>
<feature type="compositionally biased region" description="Basic and acidic residues" evidence="3">
    <location>
        <begin position="26"/>
        <end position="40"/>
    </location>
</feature>
<dbReference type="InterPro" id="IPR029026">
    <property type="entry name" value="tRNA_m1G_MTases_N"/>
</dbReference>
<evidence type="ECO:0000313" key="5">
    <source>
        <dbReference type="EMBL" id="MBR1139533.1"/>
    </source>
</evidence>